<evidence type="ECO:0008006" key="4">
    <source>
        <dbReference type="Google" id="ProtNLM"/>
    </source>
</evidence>
<comment type="caution">
    <text evidence="2">The sequence shown here is derived from an EMBL/GenBank/DDBJ whole genome shotgun (WGS) entry which is preliminary data.</text>
</comment>
<evidence type="ECO:0000256" key="1">
    <source>
        <dbReference type="SAM" id="Phobius"/>
    </source>
</evidence>
<evidence type="ECO:0000313" key="3">
    <source>
        <dbReference type="Proteomes" id="UP001596170"/>
    </source>
</evidence>
<evidence type="ECO:0000313" key="2">
    <source>
        <dbReference type="EMBL" id="MFC6037912.1"/>
    </source>
</evidence>
<dbReference type="EMBL" id="JBHSRI010000002">
    <property type="protein sequence ID" value="MFC6037912.1"/>
    <property type="molecule type" value="Genomic_DNA"/>
</dbReference>
<organism evidence="2 3">
    <name type="scientific">Paenisporosarcina macmurdoensis</name>
    <dbReference type="NCBI Taxonomy" id="212659"/>
    <lineage>
        <taxon>Bacteria</taxon>
        <taxon>Bacillati</taxon>
        <taxon>Bacillota</taxon>
        <taxon>Bacilli</taxon>
        <taxon>Bacillales</taxon>
        <taxon>Caryophanaceae</taxon>
        <taxon>Paenisporosarcina</taxon>
    </lineage>
</organism>
<gene>
    <name evidence="2" type="ORF">ACFPYN_00465</name>
</gene>
<keyword evidence="3" id="KW-1185">Reference proteome</keyword>
<dbReference type="RefSeq" id="WP_377731908.1">
    <property type="nucleotide sequence ID" value="NZ_JBHSRI010000002.1"/>
</dbReference>
<dbReference type="Proteomes" id="UP001596170">
    <property type="component" value="Unassembled WGS sequence"/>
</dbReference>
<protein>
    <recommendedName>
        <fullName evidence="4">Methyl-accepting chemotaxis protein</fullName>
    </recommendedName>
</protein>
<sequence length="66" mass="7218">MNEQKIGLTITGAIVLLSLAILFGSFQISSAIRDASNGNQYSSIYNQLSSINKNLETLIETLKENK</sequence>
<proteinExistence type="predicted"/>
<feature type="transmembrane region" description="Helical" evidence="1">
    <location>
        <begin position="6"/>
        <end position="26"/>
    </location>
</feature>
<name>A0ABW1L4Z1_9BACL</name>
<keyword evidence="1" id="KW-0812">Transmembrane</keyword>
<accession>A0ABW1L4Z1</accession>
<keyword evidence="1" id="KW-1133">Transmembrane helix</keyword>
<reference evidence="3" key="1">
    <citation type="journal article" date="2019" name="Int. J. Syst. Evol. Microbiol.">
        <title>The Global Catalogue of Microorganisms (GCM) 10K type strain sequencing project: providing services to taxonomists for standard genome sequencing and annotation.</title>
        <authorList>
            <consortium name="The Broad Institute Genomics Platform"/>
            <consortium name="The Broad Institute Genome Sequencing Center for Infectious Disease"/>
            <person name="Wu L."/>
            <person name="Ma J."/>
        </authorList>
    </citation>
    <scope>NUCLEOTIDE SEQUENCE [LARGE SCALE GENOMIC DNA]</scope>
    <source>
        <strain evidence="3">CCUG 54527</strain>
    </source>
</reference>
<keyword evidence="1" id="KW-0472">Membrane</keyword>